<feature type="signal peptide" evidence="1">
    <location>
        <begin position="1"/>
        <end position="19"/>
    </location>
</feature>
<gene>
    <name evidence="2" type="ORF">CWS31_014000</name>
</gene>
<feature type="chain" id="PRO_5045149516" evidence="1">
    <location>
        <begin position="20"/>
        <end position="231"/>
    </location>
</feature>
<dbReference type="Proteomes" id="UP000815846">
    <property type="component" value="Unassembled WGS sequence"/>
</dbReference>
<dbReference type="Pfam" id="PF16956">
    <property type="entry name" value="Porin_7"/>
    <property type="match status" value="1"/>
</dbReference>
<evidence type="ECO:0000313" key="3">
    <source>
        <dbReference type="Proteomes" id="UP000815846"/>
    </source>
</evidence>
<dbReference type="EMBL" id="PJAI02000018">
    <property type="protein sequence ID" value="TYK64801.1"/>
    <property type="molecule type" value="Genomic_DNA"/>
</dbReference>
<protein>
    <submittedName>
        <fullName evidence="2">Porin</fullName>
    </submittedName>
</protein>
<evidence type="ECO:0000256" key="1">
    <source>
        <dbReference type="SAM" id="SignalP"/>
    </source>
</evidence>
<keyword evidence="3" id="KW-1185">Reference proteome</keyword>
<dbReference type="RefSeq" id="WP_101343678.1">
    <property type="nucleotide sequence ID" value="NZ_PJAI02000018.1"/>
</dbReference>
<name>A0ABY3MUA7_9GAMM</name>
<reference evidence="2 3" key="1">
    <citation type="submission" date="2019-08" db="EMBL/GenBank/DDBJ databases">
        <title>Microbe sample from Colwellia echini.</title>
        <authorList>
            <person name="Christiansen L."/>
            <person name="Pathiraja D."/>
            <person name="Schultz-Johansen M."/>
            <person name="Choi I.-G."/>
            <person name="Stougaard P."/>
        </authorList>
    </citation>
    <scope>NUCLEOTIDE SEQUENCE [LARGE SCALE GENOMIC DNA]</scope>
    <source>
        <strain evidence="2 3">A3</strain>
    </source>
</reference>
<accession>A0ABY3MUA7</accession>
<dbReference type="SUPFAM" id="SSF56935">
    <property type="entry name" value="Porins"/>
    <property type="match status" value="1"/>
</dbReference>
<comment type="caution">
    <text evidence="2">The sequence shown here is derived from an EMBL/GenBank/DDBJ whole genome shotgun (WGS) entry which is preliminary data.</text>
</comment>
<dbReference type="InterPro" id="IPR031593">
    <property type="entry name" value="Porin_7"/>
</dbReference>
<proteinExistence type="predicted"/>
<organism evidence="2 3">
    <name type="scientific">Colwellia echini</name>
    <dbReference type="NCBI Taxonomy" id="1982103"/>
    <lineage>
        <taxon>Bacteria</taxon>
        <taxon>Pseudomonadati</taxon>
        <taxon>Pseudomonadota</taxon>
        <taxon>Gammaproteobacteria</taxon>
        <taxon>Alteromonadales</taxon>
        <taxon>Colwelliaceae</taxon>
        <taxon>Colwellia</taxon>
    </lineage>
</organism>
<keyword evidence="1" id="KW-0732">Signal</keyword>
<sequence>MKKTALFLGLSLLSTAALANDYNTQVNLDYLTYDDYNTIGLSGTYYFDKVTTANTAWSEAAFMGRNNSATLGYVNIDGDAYGLNLSGDYYHKNIFVGLDVNYVDVDGGSSDTGFKGELGYFFAQNWLVSVSGSDEEFSDSLALNTKYIATLDNGSFINVEASYLNDDSDFTAAADYFWTAQSSVGLSLSTEDNYNFGINAEHFFTPAIAMKLAYISLDSDDAVSVGLTGRF</sequence>
<evidence type="ECO:0000313" key="2">
    <source>
        <dbReference type="EMBL" id="TYK64801.1"/>
    </source>
</evidence>